<dbReference type="EMBL" id="CP151632">
    <property type="protein sequence ID" value="WZO35127.1"/>
    <property type="molecule type" value="Genomic_DNA"/>
</dbReference>
<organism evidence="3">
    <name type="scientific">Microbacterium sp. LWS13-1.2</name>
    <dbReference type="NCBI Taxonomy" id="3135264"/>
    <lineage>
        <taxon>Bacteria</taxon>
        <taxon>Bacillati</taxon>
        <taxon>Actinomycetota</taxon>
        <taxon>Actinomycetes</taxon>
        <taxon>Micrococcales</taxon>
        <taxon>Microbacteriaceae</taxon>
        <taxon>Microbacterium</taxon>
    </lineage>
</organism>
<sequence>MVDDGIEHPVADLHRHDALQAASALRLGSHVPDDVTTETLLGRAAGDVDHDLALIELAYAAGRYNIISSTGHLPATLQGVWQGTWSPAWSADYTLNGNMQNGAIASLVSTGTPELMRSVSRLLVPHLDDFRTNAKRIFGVEGALLPSRMSSHGLANHFSPAFPLQFWMGSGGWVLRMLADAVLATGDRSLVDDHSWHLVEEVLRFYQAVASQERLAPAYSPENTPLGSSTAISVDPAMDVAILRDVARSARVLAEARGVPPVEIPAVGPRYRVEGGRLAEWSFPGQADQVAHRHTSQLYALWYEADEAFTDPELRAAAAKLIHDKIAWRAENPGPPPGNMEMAFGLTQLGLAAATLGDHVALEQCVQWLARLHFTPAMTTTHDAGRLFNVDASGGLPALIAAALVQSTRDTIRLLPARPSSWTRGSVSGLTTRTGLRVVTLNWADDGVRLVLAADAVSRWVRREGVTVLLPRPATVNDGTEPVDSFRLDDSDSHTLELRWAG</sequence>
<dbReference type="RefSeq" id="WP_349425961.1">
    <property type="nucleotide sequence ID" value="NZ_CP151632.1"/>
</dbReference>
<dbReference type="SUPFAM" id="SSF48208">
    <property type="entry name" value="Six-hairpin glycosidases"/>
    <property type="match status" value="1"/>
</dbReference>
<protein>
    <recommendedName>
        <fullName evidence="4">Glycosyl hydrolase family 95 N-terminal domain-containing protein</fullName>
    </recommendedName>
</protein>
<dbReference type="InterPro" id="IPR012341">
    <property type="entry name" value="6hp_glycosidase-like_sf"/>
</dbReference>
<dbReference type="InterPro" id="IPR049053">
    <property type="entry name" value="AFCA-like_C"/>
</dbReference>
<dbReference type="PANTHER" id="PTHR31084:SF0">
    <property type="entry name" value="ALPHA-L-FUCOSIDASE 2"/>
    <property type="match status" value="1"/>
</dbReference>
<feature type="domain" description="Glycosyl hydrolase family 95 catalytic" evidence="2">
    <location>
        <begin position="13"/>
        <end position="404"/>
    </location>
</feature>
<dbReference type="GO" id="GO:0005975">
    <property type="term" value="P:carbohydrate metabolic process"/>
    <property type="evidence" value="ECO:0007669"/>
    <property type="project" value="InterPro"/>
</dbReference>
<dbReference type="Gene3D" id="1.50.10.10">
    <property type="match status" value="1"/>
</dbReference>
<dbReference type="Pfam" id="PF21307">
    <property type="entry name" value="Glyco_hydro_95_C"/>
    <property type="match status" value="1"/>
</dbReference>
<dbReference type="InterPro" id="IPR054363">
    <property type="entry name" value="GH95_cat"/>
</dbReference>
<name>A0AAU6SE81_9MICO</name>
<reference evidence="3" key="1">
    <citation type="submission" date="2024-04" db="EMBL/GenBank/DDBJ databases">
        <authorList>
            <person name="Roder T."/>
            <person name="Oberhansli S."/>
            <person name="Kreuzer M."/>
        </authorList>
    </citation>
    <scope>NUCLEOTIDE SEQUENCE</scope>
    <source>
        <strain evidence="3">LWS13-1.2</strain>
    </source>
</reference>
<dbReference type="GO" id="GO:0004560">
    <property type="term" value="F:alpha-L-fucosidase activity"/>
    <property type="evidence" value="ECO:0007669"/>
    <property type="project" value="TreeGrafter"/>
</dbReference>
<accession>A0AAU6SE81</accession>
<gene>
    <name evidence="3" type="ORF">MRBLWS13_002807</name>
</gene>
<evidence type="ECO:0000259" key="2">
    <source>
        <dbReference type="Pfam" id="PF22124"/>
    </source>
</evidence>
<dbReference type="AlphaFoldDB" id="A0AAU6SE81"/>
<evidence type="ECO:0000313" key="3">
    <source>
        <dbReference type="EMBL" id="WZO35127.1"/>
    </source>
</evidence>
<dbReference type="PANTHER" id="PTHR31084">
    <property type="entry name" value="ALPHA-L-FUCOSIDASE 2"/>
    <property type="match status" value="1"/>
</dbReference>
<feature type="domain" description="Alpha fucosidase A-like C-terminal" evidence="1">
    <location>
        <begin position="406"/>
        <end position="448"/>
    </location>
</feature>
<proteinExistence type="predicted"/>
<evidence type="ECO:0008006" key="4">
    <source>
        <dbReference type="Google" id="ProtNLM"/>
    </source>
</evidence>
<dbReference type="Pfam" id="PF22124">
    <property type="entry name" value="Glyco_hydro_95_cat"/>
    <property type="match status" value="1"/>
</dbReference>
<dbReference type="InterPro" id="IPR008928">
    <property type="entry name" value="6-hairpin_glycosidase_sf"/>
</dbReference>
<evidence type="ECO:0000259" key="1">
    <source>
        <dbReference type="Pfam" id="PF21307"/>
    </source>
</evidence>